<sequence>MRDILIIAGIVLVFLWFLALVYYSSKKSRRKQINTIFYVAPWGDDHNLGNPESPWRSIQYAVDQLKPGDQLILFGGTYIEYITIRNSGTQEKPVTIMAKTGEEVVLDGMGLVWKYAINIEFGASYLTIEGLKISNYIFGIGLWGQNTHVKLKGLDISDCGTALQIISGEKLVIENCSFHNNKGPGMAISPGPINDTIIKNTRSSYNEGTEVADGFILESGNGVLLEKCTADHNAGSGFNCGIDQLTISACVCEENAKIGINLSSNNAKIVNSIINSNGNAGLVYRGKDSLTIVNNLFVNNGLKGEYCIRVNDQILPAPAKMFSVNNIFAFNYCGIFLGGFVILENEDYNIYWSRDDAEIVINNRIYTRDEINSKVWYEETGQGKNSRSIDPLFVNLQYRDYRLARNSPAIDRGTGAFAPDKDIDGNIRPQGRGVDIGPYEAAEGSIVLPIAVAPKTPGYSSDISGTLDFCLDWGVVSSVHKVVKYCVQVRDGLSGNWQNWLMETPDIGGVFSGMSDHTYYFRAKARDILDNWGDWSGTSYTIVPMDDQNPLIRYSGEWSTVVDDFAYLNTLHYSSAQGDYFTLKFNSSEVAWIGVKGPDRGQAKLYLDGELQQVDLYSGKHQYRIPIFKVILPEGVHELKVEVSGTKNKLSAGFRVDLDGIAIKR</sequence>
<dbReference type="RefSeq" id="WP_015758308.1">
    <property type="nucleotide sequence ID" value="NC_013216.1"/>
</dbReference>
<dbReference type="InterPro" id="IPR012334">
    <property type="entry name" value="Pectin_lyas_fold"/>
</dbReference>
<protein>
    <recommendedName>
        <fullName evidence="5">Right handed beta helix domain-containing protein</fullName>
    </recommendedName>
</protein>
<keyword evidence="2" id="KW-0964">Secreted</keyword>
<dbReference type="Pfam" id="PF14592">
    <property type="entry name" value="Chondroitinas_B"/>
    <property type="match status" value="1"/>
</dbReference>
<evidence type="ECO:0000256" key="1">
    <source>
        <dbReference type="ARBA" id="ARBA00004613"/>
    </source>
</evidence>
<dbReference type="STRING" id="485916.Dtox_2850"/>
<dbReference type="eggNOG" id="COG5434">
    <property type="taxonomic scope" value="Bacteria"/>
</dbReference>
<organism evidence="6 7">
    <name type="scientific">Desulfofarcimen acetoxidans (strain ATCC 49208 / DSM 771 / KCTC 5769 / VKM B-1644 / 5575)</name>
    <name type="common">Desulfotomaculum acetoxidans</name>
    <dbReference type="NCBI Taxonomy" id="485916"/>
    <lineage>
        <taxon>Bacteria</taxon>
        <taxon>Bacillati</taxon>
        <taxon>Bacillota</taxon>
        <taxon>Clostridia</taxon>
        <taxon>Eubacteriales</taxon>
        <taxon>Peptococcaceae</taxon>
        <taxon>Desulfofarcimen</taxon>
    </lineage>
</organism>
<dbReference type="EMBL" id="CP001720">
    <property type="protein sequence ID" value="ACV63615.1"/>
    <property type="molecule type" value="Genomic_DNA"/>
</dbReference>
<dbReference type="InterPro" id="IPR052052">
    <property type="entry name" value="Polysaccharide_Lyase_9"/>
</dbReference>
<evidence type="ECO:0000256" key="2">
    <source>
        <dbReference type="ARBA" id="ARBA00022525"/>
    </source>
</evidence>
<dbReference type="CAZy" id="PL9">
    <property type="family name" value="Polysaccharide Lyase Family 9"/>
</dbReference>
<feature type="domain" description="Right handed beta helix" evidence="5">
    <location>
        <begin position="139"/>
        <end position="297"/>
    </location>
</feature>
<keyword evidence="4" id="KW-0812">Transmembrane</keyword>
<proteinExistence type="predicted"/>
<dbReference type="Proteomes" id="UP000002217">
    <property type="component" value="Chromosome"/>
</dbReference>
<dbReference type="InterPro" id="IPR039513">
    <property type="entry name" value="PL-6"/>
</dbReference>
<dbReference type="PANTHER" id="PTHR40088">
    <property type="entry name" value="PECTATE LYASE (EUROFUNG)"/>
    <property type="match status" value="1"/>
</dbReference>
<dbReference type="GO" id="GO:0016837">
    <property type="term" value="F:carbon-oxygen lyase activity, acting on polysaccharides"/>
    <property type="evidence" value="ECO:0007669"/>
    <property type="project" value="TreeGrafter"/>
</dbReference>
<dbReference type="HOGENOM" id="CLU_404314_0_0_9"/>
<comment type="subcellular location">
    <subcellularLocation>
        <location evidence="1">Secreted</location>
    </subcellularLocation>
</comment>
<dbReference type="PANTHER" id="PTHR40088:SF2">
    <property type="entry name" value="SECRETED SUGAR HYDROLASE"/>
    <property type="match status" value="1"/>
</dbReference>
<name>C8W2D1_DESAS</name>
<evidence type="ECO:0000256" key="4">
    <source>
        <dbReference type="SAM" id="Phobius"/>
    </source>
</evidence>
<accession>C8W2D1</accession>
<dbReference type="InterPro" id="IPR039448">
    <property type="entry name" value="Beta_helix"/>
</dbReference>
<dbReference type="NCBIfam" id="NF041518">
    <property type="entry name" value="choice_anch_Q"/>
    <property type="match status" value="1"/>
</dbReference>
<dbReference type="Gene3D" id="2.60.120.260">
    <property type="entry name" value="Galactose-binding domain-like"/>
    <property type="match status" value="1"/>
</dbReference>
<dbReference type="InterPro" id="IPR006626">
    <property type="entry name" value="PbH1"/>
</dbReference>
<dbReference type="SUPFAM" id="SSF51126">
    <property type="entry name" value="Pectin lyase-like"/>
    <property type="match status" value="1"/>
</dbReference>
<evidence type="ECO:0000259" key="5">
    <source>
        <dbReference type="Pfam" id="PF13229"/>
    </source>
</evidence>
<keyword evidence="4" id="KW-0472">Membrane</keyword>
<keyword evidence="7" id="KW-1185">Reference proteome</keyword>
<gene>
    <name evidence="6" type="ordered locus">Dtox_2850</name>
</gene>
<evidence type="ECO:0000313" key="6">
    <source>
        <dbReference type="EMBL" id="ACV63615.1"/>
    </source>
</evidence>
<dbReference type="SMART" id="SM00710">
    <property type="entry name" value="PbH1"/>
    <property type="match status" value="6"/>
</dbReference>
<keyword evidence="4" id="KW-1133">Transmembrane helix</keyword>
<dbReference type="KEGG" id="dae:Dtox_2850"/>
<evidence type="ECO:0000313" key="7">
    <source>
        <dbReference type="Proteomes" id="UP000002217"/>
    </source>
</evidence>
<dbReference type="InterPro" id="IPR059226">
    <property type="entry name" value="Choice_anch_Q_dom"/>
</dbReference>
<feature type="transmembrane region" description="Helical" evidence="4">
    <location>
        <begin position="6"/>
        <end position="23"/>
    </location>
</feature>
<evidence type="ECO:0000256" key="3">
    <source>
        <dbReference type="ARBA" id="ARBA00022729"/>
    </source>
</evidence>
<dbReference type="GO" id="GO:0005576">
    <property type="term" value="C:extracellular region"/>
    <property type="evidence" value="ECO:0007669"/>
    <property type="project" value="UniProtKB-SubCell"/>
</dbReference>
<dbReference type="OrthoDB" id="9765222at2"/>
<dbReference type="InterPro" id="IPR011050">
    <property type="entry name" value="Pectin_lyase_fold/virulence"/>
</dbReference>
<dbReference type="Pfam" id="PF13229">
    <property type="entry name" value="Beta_helix"/>
    <property type="match status" value="1"/>
</dbReference>
<reference evidence="6 7" key="1">
    <citation type="journal article" date="2009" name="Stand. Genomic Sci.">
        <title>Complete genome sequence of Desulfotomaculum acetoxidans type strain (5575).</title>
        <authorList>
            <person name="Spring S."/>
            <person name="Lapidus A."/>
            <person name="Schroder M."/>
            <person name="Gleim D."/>
            <person name="Sims D."/>
            <person name="Meincke L."/>
            <person name="Glavina Del Rio T."/>
            <person name="Tice H."/>
            <person name="Copeland A."/>
            <person name="Cheng J.F."/>
            <person name="Lucas S."/>
            <person name="Chen F."/>
            <person name="Nolan M."/>
            <person name="Bruce D."/>
            <person name="Goodwin L."/>
            <person name="Pitluck S."/>
            <person name="Ivanova N."/>
            <person name="Mavromatis K."/>
            <person name="Mikhailova N."/>
            <person name="Pati A."/>
            <person name="Chen A."/>
            <person name="Palaniappan K."/>
            <person name="Land M."/>
            <person name="Hauser L."/>
            <person name="Chang Y.J."/>
            <person name="Jeffries C.D."/>
            <person name="Chain P."/>
            <person name="Saunders E."/>
            <person name="Brettin T."/>
            <person name="Detter J.C."/>
            <person name="Goker M."/>
            <person name="Bristow J."/>
            <person name="Eisen J.A."/>
            <person name="Markowitz V."/>
            <person name="Hugenholtz P."/>
            <person name="Kyrpides N.C."/>
            <person name="Klenk H.P."/>
            <person name="Han C."/>
        </authorList>
    </citation>
    <scope>NUCLEOTIDE SEQUENCE [LARGE SCALE GENOMIC DNA]</scope>
    <source>
        <strain evidence="7">ATCC 49208 / DSM 771 / VKM B-1644</strain>
    </source>
</reference>
<dbReference type="Gene3D" id="2.160.20.10">
    <property type="entry name" value="Single-stranded right-handed beta-helix, Pectin lyase-like"/>
    <property type="match status" value="1"/>
</dbReference>
<dbReference type="AlphaFoldDB" id="C8W2D1"/>
<keyword evidence="3" id="KW-0732">Signal</keyword>